<comment type="caution">
    <text evidence="1">The sequence shown here is derived from an EMBL/GenBank/DDBJ whole genome shotgun (WGS) entry which is preliminary data.</text>
</comment>
<evidence type="ECO:0000313" key="2">
    <source>
        <dbReference type="Proteomes" id="UP000190188"/>
    </source>
</evidence>
<evidence type="ECO:0000313" key="1">
    <source>
        <dbReference type="EMBL" id="OPA75145.1"/>
    </source>
</evidence>
<organism evidence="1 2">
    <name type="scientific">Paenibacillus selenitireducens</name>
    <dbReference type="NCBI Taxonomy" id="1324314"/>
    <lineage>
        <taxon>Bacteria</taxon>
        <taxon>Bacillati</taxon>
        <taxon>Bacillota</taxon>
        <taxon>Bacilli</taxon>
        <taxon>Bacillales</taxon>
        <taxon>Paenibacillaceae</taxon>
        <taxon>Paenibacillus</taxon>
    </lineage>
</organism>
<gene>
    <name evidence="1" type="ORF">BVG16_21290</name>
</gene>
<reference evidence="1 2" key="1">
    <citation type="submission" date="2017-01" db="EMBL/GenBank/DDBJ databases">
        <title>Genome analysis of Paenibacillus selenitrireducens ES3-24.</title>
        <authorList>
            <person name="Xu D."/>
            <person name="Yao R."/>
            <person name="Zheng S."/>
        </authorList>
    </citation>
    <scope>NUCLEOTIDE SEQUENCE [LARGE SCALE GENOMIC DNA]</scope>
    <source>
        <strain evidence="1 2">ES3-24</strain>
    </source>
</reference>
<dbReference type="Proteomes" id="UP000190188">
    <property type="component" value="Unassembled WGS sequence"/>
</dbReference>
<dbReference type="AlphaFoldDB" id="A0A1T2X5Q6"/>
<accession>A0A1T2X5Q6</accession>
<keyword evidence="2" id="KW-1185">Reference proteome</keyword>
<dbReference type="STRING" id="1324314.BVG16_21290"/>
<proteinExistence type="predicted"/>
<name>A0A1T2X5Q6_9BACL</name>
<dbReference type="EMBL" id="MSZX01000009">
    <property type="protein sequence ID" value="OPA75145.1"/>
    <property type="molecule type" value="Genomic_DNA"/>
</dbReference>
<protein>
    <submittedName>
        <fullName evidence="1">Uncharacterized protein</fullName>
    </submittedName>
</protein>
<dbReference type="RefSeq" id="WP_078501218.1">
    <property type="nucleotide sequence ID" value="NZ_MSZX01000009.1"/>
</dbReference>
<sequence>MLALSLGSQSSEYFMGIPVHKAANKKKLQEAAQKLKAFNSFMNGQKSAEEVSKLIQNRVMTYLNE</sequence>